<evidence type="ECO:0000256" key="1">
    <source>
        <dbReference type="SAM" id="MobiDB-lite"/>
    </source>
</evidence>
<feature type="region of interest" description="Disordered" evidence="1">
    <location>
        <begin position="95"/>
        <end position="117"/>
    </location>
</feature>
<evidence type="ECO:0000313" key="2">
    <source>
        <dbReference type="EMBL" id="NDV39621.1"/>
    </source>
</evidence>
<protein>
    <submittedName>
        <fullName evidence="2">Uncharacterized protein</fullName>
    </submittedName>
</protein>
<organism evidence="2">
    <name type="scientific">Arcella intermedia</name>
    <dbReference type="NCBI Taxonomy" id="1963864"/>
    <lineage>
        <taxon>Eukaryota</taxon>
        <taxon>Amoebozoa</taxon>
        <taxon>Tubulinea</taxon>
        <taxon>Elardia</taxon>
        <taxon>Arcellinida</taxon>
        <taxon>Sphaerothecina</taxon>
        <taxon>Arcellidae</taxon>
        <taxon>Arcella</taxon>
    </lineage>
</organism>
<reference evidence="2" key="1">
    <citation type="journal article" date="2020" name="J. Eukaryot. Microbiol.">
        <title>De novo Sequencing, Assembly and Annotation of the Transcriptome for the Free-Living Testate Amoeba Arcella intermedia.</title>
        <authorList>
            <person name="Ribeiro G.M."/>
            <person name="Porfirio-Sousa A.L."/>
            <person name="Maurer-Alcala X.X."/>
            <person name="Katz L.A."/>
            <person name="Lahr D.J.G."/>
        </authorList>
    </citation>
    <scope>NUCLEOTIDE SEQUENCE</scope>
</reference>
<sequence length="117" mass="13363">MSEISARHTFPNLRNFRLGRVPHFRRIFAHTAYVFFERGLVKPGCQEISSCSVEECPGQEIIVTVFEIEKASLPAFYEREAEFRYLTVEPLTLDRRPMGVSGKPASRRPAPPRPTPS</sequence>
<name>A0A6B2LSD5_9EUKA</name>
<dbReference type="PANTHER" id="PTHR35748:SF1">
    <property type="entry name" value="OS05G0358400 PROTEIN"/>
    <property type="match status" value="1"/>
</dbReference>
<dbReference type="EMBL" id="GIBP01010652">
    <property type="protein sequence ID" value="NDV39621.1"/>
    <property type="molecule type" value="Transcribed_RNA"/>
</dbReference>
<dbReference type="AlphaFoldDB" id="A0A6B2LSD5"/>
<accession>A0A6B2LSD5</accession>
<proteinExistence type="predicted"/>
<dbReference type="PANTHER" id="PTHR35748">
    <property type="entry name" value="OS05G0358400 PROTEIN"/>
    <property type="match status" value="1"/>
</dbReference>